<evidence type="ECO:0000313" key="9">
    <source>
        <dbReference type="Proteomes" id="UP001168528"/>
    </source>
</evidence>
<organism evidence="8 9">
    <name type="scientific">Rhodocytophaga aerolata</name>
    <dbReference type="NCBI Taxonomy" id="455078"/>
    <lineage>
        <taxon>Bacteria</taxon>
        <taxon>Pseudomonadati</taxon>
        <taxon>Bacteroidota</taxon>
        <taxon>Cytophagia</taxon>
        <taxon>Cytophagales</taxon>
        <taxon>Rhodocytophagaceae</taxon>
        <taxon>Rhodocytophaga</taxon>
    </lineage>
</organism>
<dbReference type="Gene3D" id="1.10.10.10">
    <property type="entry name" value="Winged helix-like DNA-binding domain superfamily/Winged helix DNA-binding domain"/>
    <property type="match status" value="1"/>
</dbReference>
<dbReference type="EMBL" id="JAUKPO010000006">
    <property type="protein sequence ID" value="MDO1447132.1"/>
    <property type="molecule type" value="Genomic_DNA"/>
</dbReference>
<dbReference type="CDD" id="cd06171">
    <property type="entry name" value="Sigma70_r4"/>
    <property type="match status" value="1"/>
</dbReference>
<keyword evidence="2" id="KW-0805">Transcription regulation</keyword>
<evidence type="ECO:0000256" key="4">
    <source>
        <dbReference type="ARBA" id="ARBA00023125"/>
    </source>
</evidence>
<evidence type="ECO:0000259" key="7">
    <source>
        <dbReference type="Pfam" id="PF08281"/>
    </source>
</evidence>
<feature type="domain" description="RNA polymerase sigma-70 region 2" evidence="6">
    <location>
        <begin position="15"/>
        <end position="82"/>
    </location>
</feature>
<keyword evidence="3" id="KW-0731">Sigma factor</keyword>
<dbReference type="InterPro" id="IPR013324">
    <property type="entry name" value="RNA_pol_sigma_r3/r4-like"/>
</dbReference>
<keyword evidence="9" id="KW-1185">Reference proteome</keyword>
<dbReference type="NCBIfam" id="TIGR02937">
    <property type="entry name" value="sigma70-ECF"/>
    <property type="match status" value="1"/>
</dbReference>
<dbReference type="PANTHER" id="PTHR43133:SF52">
    <property type="entry name" value="ECF RNA POLYMERASE SIGMA FACTOR SIGL"/>
    <property type="match status" value="1"/>
</dbReference>
<keyword evidence="4" id="KW-0238">DNA-binding</keyword>
<comment type="similarity">
    <text evidence="1">Belongs to the sigma-70 factor family. ECF subfamily.</text>
</comment>
<evidence type="ECO:0000256" key="5">
    <source>
        <dbReference type="ARBA" id="ARBA00023163"/>
    </source>
</evidence>
<evidence type="ECO:0000259" key="6">
    <source>
        <dbReference type="Pfam" id="PF04542"/>
    </source>
</evidence>
<dbReference type="SUPFAM" id="SSF88659">
    <property type="entry name" value="Sigma3 and sigma4 domains of RNA polymerase sigma factors"/>
    <property type="match status" value="1"/>
</dbReference>
<feature type="domain" description="RNA polymerase sigma factor 70 region 4 type 2" evidence="7">
    <location>
        <begin position="113"/>
        <end position="163"/>
    </location>
</feature>
<dbReference type="SUPFAM" id="SSF88946">
    <property type="entry name" value="Sigma2 domain of RNA polymerase sigma factors"/>
    <property type="match status" value="1"/>
</dbReference>
<dbReference type="InterPro" id="IPR014284">
    <property type="entry name" value="RNA_pol_sigma-70_dom"/>
</dbReference>
<dbReference type="PANTHER" id="PTHR43133">
    <property type="entry name" value="RNA POLYMERASE ECF-TYPE SIGMA FACTO"/>
    <property type="match status" value="1"/>
</dbReference>
<dbReference type="InterPro" id="IPR036388">
    <property type="entry name" value="WH-like_DNA-bd_sf"/>
</dbReference>
<protein>
    <submittedName>
        <fullName evidence="8">RNA polymerase sigma factor</fullName>
    </submittedName>
</protein>
<dbReference type="InterPro" id="IPR013249">
    <property type="entry name" value="RNA_pol_sigma70_r4_t2"/>
</dbReference>
<keyword evidence="5" id="KW-0804">Transcription</keyword>
<evidence type="ECO:0000256" key="3">
    <source>
        <dbReference type="ARBA" id="ARBA00023082"/>
    </source>
</evidence>
<evidence type="ECO:0000256" key="1">
    <source>
        <dbReference type="ARBA" id="ARBA00010641"/>
    </source>
</evidence>
<evidence type="ECO:0000313" key="8">
    <source>
        <dbReference type="EMBL" id="MDO1447132.1"/>
    </source>
</evidence>
<name>A0ABT8R8Q7_9BACT</name>
<dbReference type="InterPro" id="IPR007627">
    <property type="entry name" value="RNA_pol_sigma70_r2"/>
</dbReference>
<reference evidence="8" key="1">
    <citation type="submission" date="2023-07" db="EMBL/GenBank/DDBJ databases">
        <title>The genome sequence of Rhodocytophaga aerolata KACC 12507.</title>
        <authorList>
            <person name="Zhang X."/>
        </authorList>
    </citation>
    <scope>NUCLEOTIDE SEQUENCE</scope>
    <source>
        <strain evidence="8">KACC 12507</strain>
    </source>
</reference>
<dbReference type="Pfam" id="PF04542">
    <property type="entry name" value="Sigma70_r2"/>
    <property type="match status" value="1"/>
</dbReference>
<dbReference type="Pfam" id="PF08281">
    <property type="entry name" value="Sigma70_r4_2"/>
    <property type="match status" value="1"/>
</dbReference>
<dbReference type="InterPro" id="IPR013325">
    <property type="entry name" value="RNA_pol_sigma_r2"/>
</dbReference>
<accession>A0ABT8R8Q7</accession>
<gene>
    <name evidence="8" type="ORF">Q0590_12760</name>
</gene>
<comment type="caution">
    <text evidence="8">The sequence shown here is derived from an EMBL/GenBank/DDBJ whole genome shotgun (WGS) entry which is preliminary data.</text>
</comment>
<evidence type="ECO:0000256" key="2">
    <source>
        <dbReference type="ARBA" id="ARBA00023015"/>
    </source>
</evidence>
<proteinExistence type="inferred from homology"/>
<dbReference type="InterPro" id="IPR039425">
    <property type="entry name" value="RNA_pol_sigma-70-like"/>
</dbReference>
<dbReference type="Gene3D" id="1.10.1740.10">
    <property type="match status" value="1"/>
</dbReference>
<dbReference type="Proteomes" id="UP001168528">
    <property type="component" value="Unassembled WGS sequence"/>
</dbReference>
<sequence>MLAVKAGQADKLGVLFERYSKALFGFFYRMTSDKETSQDLVQNVFFRMLKYKHTFTADGKFITWMYHLARNVSADHFKKNKRFSFSRSLDLWESRIAGDSNREDQLSKEQELELLQQALEQLSFEKREVLVLSRYQELKYQEIAQILNCTEGNVKVKVHRAFNELREIFLKISQERKYAPKFKSE</sequence>